<feature type="transmembrane region" description="Helical" evidence="10">
    <location>
        <begin position="453"/>
        <end position="471"/>
    </location>
</feature>
<dbReference type="GO" id="GO:0015297">
    <property type="term" value="F:antiporter activity"/>
    <property type="evidence" value="ECO:0007669"/>
    <property type="project" value="UniProtKB-KW"/>
</dbReference>
<keyword evidence="12" id="KW-1185">Reference proteome</keyword>
<dbReference type="Pfam" id="PF01554">
    <property type="entry name" value="MatE"/>
    <property type="match status" value="2"/>
</dbReference>
<evidence type="ECO:0000256" key="8">
    <source>
        <dbReference type="ARBA" id="ARBA00023136"/>
    </source>
</evidence>
<keyword evidence="3" id="KW-0050">Antiport</keyword>
<evidence type="ECO:0000256" key="4">
    <source>
        <dbReference type="ARBA" id="ARBA00022475"/>
    </source>
</evidence>
<dbReference type="PIRSF" id="PIRSF006603">
    <property type="entry name" value="DinF"/>
    <property type="match status" value="1"/>
</dbReference>
<keyword evidence="2" id="KW-0813">Transport</keyword>
<feature type="transmembrane region" description="Helical" evidence="10">
    <location>
        <begin position="163"/>
        <end position="184"/>
    </location>
</feature>
<evidence type="ECO:0000256" key="5">
    <source>
        <dbReference type="ARBA" id="ARBA00022692"/>
    </source>
</evidence>
<comment type="caution">
    <text evidence="11">The sequence shown here is derived from an EMBL/GenBank/DDBJ whole genome shotgun (WGS) entry which is preliminary data.</text>
</comment>
<accession>A0AAW9RET1</accession>
<evidence type="ECO:0000256" key="10">
    <source>
        <dbReference type="SAM" id="Phobius"/>
    </source>
</evidence>
<evidence type="ECO:0000256" key="3">
    <source>
        <dbReference type="ARBA" id="ARBA00022449"/>
    </source>
</evidence>
<dbReference type="GO" id="GO:0006811">
    <property type="term" value="P:monoatomic ion transport"/>
    <property type="evidence" value="ECO:0007669"/>
    <property type="project" value="UniProtKB-KW"/>
</dbReference>
<evidence type="ECO:0000256" key="7">
    <source>
        <dbReference type="ARBA" id="ARBA00023065"/>
    </source>
</evidence>
<dbReference type="PANTHER" id="PTHR43298:SF2">
    <property type="entry name" value="FMN_FAD EXPORTER YEEO-RELATED"/>
    <property type="match status" value="1"/>
</dbReference>
<keyword evidence="5 10" id="KW-0812">Transmembrane</keyword>
<feature type="transmembrane region" description="Helical" evidence="10">
    <location>
        <begin position="346"/>
        <end position="367"/>
    </location>
</feature>
<evidence type="ECO:0000256" key="9">
    <source>
        <dbReference type="ARBA" id="ARBA00031636"/>
    </source>
</evidence>
<dbReference type="Proteomes" id="UP001378188">
    <property type="component" value="Unassembled WGS sequence"/>
</dbReference>
<comment type="subcellular location">
    <subcellularLocation>
        <location evidence="1">Cell inner membrane</location>
        <topology evidence="1">Multi-pass membrane protein</topology>
    </subcellularLocation>
</comment>
<dbReference type="CDD" id="cd13131">
    <property type="entry name" value="MATE_NorM_like"/>
    <property type="match status" value="1"/>
</dbReference>
<evidence type="ECO:0000256" key="2">
    <source>
        <dbReference type="ARBA" id="ARBA00022448"/>
    </source>
</evidence>
<dbReference type="RefSeq" id="WP_340329837.1">
    <property type="nucleotide sequence ID" value="NZ_JAZHOF010000004.1"/>
</dbReference>
<feature type="transmembrane region" description="Helical" evidence="10">
    <location>
        <begin position="191"/>
        <end position="211"/>
    </location>
</feature>
<feature type="transmembrane region" description="Helical" evidence="10">
    <location>
        <begin position="304"/>
        <end position="325"/>
    </location>
</feature>
<evidence type="ECO:0000256" key="6">
    <source>
        <dbReference type="ARBA" id="ARBA00022989"/>
    </source>
</evidence>
<evidence type="ECO:0000256" key="1">
    <source>
        <dbReference type="ARBA" id="ARBA00004429"/>
    </source>
</evidence>
<dbReference type="EMBL" id="JAZHOF010000004">
    <property type="protein sequence ID" value="MEJ8572142.1"/>
    <property type="molecule type" value="Genomic_DNA"/>
</dbReference>
<feature type="transmembrane region" description="Helical" evidence="10">
    <location>
        <begin position="387"/>
        <end position="405"/>
    </location>
</feature>
<feature type="transmembrane region" description="Helical" evidence="10">
    <location>
        <begin position="48"/>
        <end position="73"/>
    </location>
</feature>
<dbReference type="InterPro" id="IPR002528">
    <property type="entry name" value="MATE_fam"/>
</dbReference>
<dbReference type="AlphaFoldDB" id="A0AAW9RET1"/>
<name>A0AAW9RET1_9HYPH</name>
<evidence type="ECO:0000313" key="12">
    <source>
        <dbReference type="Proteomes" id="UP001378188"/>
    </source>
</evidence>
<feature type="transmembrane region" description="Helical" evidence="10">
    <location>
        <begin position="274"/>
        <end position="298"/>
    </location>
</feature>
<evidence type="ECO:0000313" key="11">
    <source>
        <dbReference type="EMBL" id="MEJ8572142.1"/>
    </source>
</evidence>
<keyword evidence="8 10" id="KW-0472">Membrane</keyword>
<dbReference type="GO" id="GO:0005886">
    <property type="term" value="C:plasma membrane"/>
    <property type="evidence" value="ECO:0007669"/>
    <property type="project" value="UniProtKB-SubCell"/>
</dbReference>
<dbReference type="GO" id="GO:0042910">
    <property type="term" value="F:xenobiotic transmembrane transporter activity"/>
    <property type="evidence" value="ECO:0007669"/>
    <property type="project" value="InterPro"/>
</dbReference>
<dbReference type="PANTHER" id="PTHR43298">
    <property type="entry name" value="MULTIDRUG RESISTANCE PROTEIN NORM-RELATED"/>
    <property type="match status" value="1"/>
</dbReference>
<feature type="transmembrane region" description="Helical" evidence="10">
    <location>
        <begin position="126"/>
        <end position="151"/>
    </location>
</feature>
<keyword evidence="4" id="KW-1003">Cell membrane</keyword>
<organism evidence="11 12">
    <name type="scientific">Microbaculum marinum</name>
    <dbReference type="NCBI Taxonomy" id="1764581"/>
    <lineage>
        <taxon>Bacteria</taxon>
        <taxon>Pseudomonadati</taxon>
        <taxon>Pseudomonadota</taxon>
        <taxon>Alphaproteobacteria</taxon>
        <taxon>Hyphomicrobiales</taxon>
        <taxon>Tepidamorphaceae</taxon>
        <taxon>Microbaculum</taxon>
    </lineage>
</organism>
<feature type="transmembrane region" description="Helical" evidence="10">
    <location>
        <begin position="426"/>
        <end position="447"/>
    </location>
</feature>
<sequence length="489" mass="50732">MHGRALANAEGFGHCPAAMTETPDHTTASAAAPRAFDGRGELRATLSVGIPLVLSNLGAIAINTTDVVMIGWLGAGPLAAATLGFTLYFLLLLFGTGITAAVAPLAAQAYGADDAVAVRRTVRQGLWAVGIVSVPGIAILLNGEAVLLIVGQDPQAARLAGAYLAYAAWSLPFVLGIMVLRGLLATVDRAGIVFLVTCVGIAGNGAINYALIFGNWGFPRLEIVGAGVATTVINALGFTILAVYVALHPRTRHYKVFIRLWRPDFERLRQIGRLGLPIAFTLMFEEGFFAASTLMVGWLGPLPLAGHAIALQCASVAFMVPLGIGQAATVRVGIAAGSSDTVRIGRAGWTALLLGIAFMSLSAILFWAAPESLASLFLDTGDPDAAAVLPIAVSLLGVAAIFQLFDGTQVVGLGVLRGLNDTRVPLGFAVFGYWICGAPLAYVLGFVAGYGAVGIWVGFILGLGIVAGLALHRFGRRERFGLVAKFAAA</sequence>
<proteinExistence type="predicted"/>
<feature type="transmembrane region" description="Helical" evidence="10">
    <location>
        <begin position="85"/>
        <end position="106"/>
    </location>
</feature>
<feature type="transmembrane region" description="Helical" evidence="10">
    <location>
        <begin position="223"/>
        <end position="247"/>
    </location>
</feature>
<keyword evidence="6 10" id="KW-1133">Transmembrane helix</keyword>
<dbReference type="NCBIfam" id="TIGR00797">
    <property type="entry name" value="matE"/>
    <property type="match status" value="1"/>
</dbReference>
<keyword evidence="7" id="KW-0406">Ion transport</keyword>
<dbReference type="InterPro" id="IPR050222">
    <property type="entry name" value="MATE_MdtK"/>
</dbReference>
<dbReference type="InterPro" id="IPR048279">
    <property type="entry name" value="MdtK-like"/>
</dbReference>
<protein>
    <recommendedName>
        <fullName evidence="9">Multidrug-efflux transporter</fullName>
    </recommendedName>
</protein>
<reference evidence="11 12" key="1">
    <citation type="submission" date="2024-02" db="EMBL/GenBank/DDBJ databases">
        <title>Genome analysis and characterization of Microbaculum marinisediminis sp. nov., isolated from marine sediment.</title>
        <authorList>
            <person name="Du Z.-J."/>
            <person name="Ye Y.-Q."/>
            <person name="Zhang Z.-R."/>
            <person name="Yuan S.-M."/>
            <person name="Zhang X.-Y."/>
        </authorList>
    </citation>
    <scope>NUCLEOTIDE SEQUENCE [LARGE SCALE GENOMIC DNA]</scope>
    <source>
        <strain evidence="11 12">SDUM1044001</strain>
    </source>
</reference>
<gene>
    <name evidence="11" type="ORF">V3328_11700</name>
</gene>